<keyword evidence="8" id="KW-0175">Coiled coil</keyword>
<evidence type="ECO:0000256" key="8">
    <source>
        <dbReference type="SAM" id="Coils"/>
    </source>
</evidence>
<dbReference type="HAMAP" id="MF_00092">
    <property type="entry name" value="MutS2"/>
    <property type="match status" value="1"/>
</dbReference>
<dbReference type="GO" id="GO:0016887">
    <property type="term" value="F:ATP hydrolysis activity"/>
    <property type="evidence" value="ECO:0007669"/>
    <property type="project" value="InterPro"/>
</dbReference>
<dbReference type="GO" id="GO:0030983">
    <property type="term" value="F:mismatched DNA binding"/>
    <property type="evidence" value="ECO:0007669"/>
    <property type="project" value="InterPro"/>
</dbReference>
<keyword evidence="7" id="KW-0540">Nuclease</keyword>
<organism evidence="10 11">
    <name type="scientific">Lederbergia lenta</name>
    <name type="common">Bacillus lentus</name>
    <dbReference type="NCBI Taxonomy" id="1467"/>
    <lineage>
        <taxon>Bacteria</taxon>
        <taxon>Bacillati</taxon>
        <taxon>Bacillota</taxon>
        <taxon>Bacilli</taxon>
        <taxon>Bacillales</taxon>
        <taxon>Bacillaceae</taxon>
        <taxon>Lederbergia</taxon>
    </lineage>
</organism>
<evidence type="ECO:0000256" key="1">
    <source>
        <dbReference type="ARBA" id="ARBA00022730"/>
    </source>
</evidence>
<evidence type="ECO:0000256" key="6">
    <source>
        <dbReference type="ARBA" id="ARBA00023125"/>
    </source>
</evidence>
<keyword evidence="11" id="KW-1185">Reference proteome</keyword>
<dbReference type="EMBL" id="LS483476">
    <property type="protein sequence ID" value="SQI55026.1"/>
    <property type="molecule type" value="Genomic_DNA"/>
</dbReference>
<dbReference type="SMART" id="SM00534">
    <property type="entry name" value="MUTSac"/>
    <property type="match status" value="1"/>
</dbReference>
<dbReference type="PANTHER" id="PTHR48466:SF2">
    <property type="entry name" value="OS10G0509000 PROTEIN"/>
    <property type="match status" value="1"/>
</dbReference>
<dbReference type="Gene3D" id="3.40.50.300">
    <property type="entry name" value="P-loop containing nucleotide triphosphate hydrolases"/>
    <property type="match status" value="1"/>
</dbReference>
<dbReference type="PANTHER" id="PTHR48466">
    <property type="entry name" value="OS10G0509000 PROTEIN-RELATED"/>
    <property type="match status" value="1"/>
</dbReference>
<dbReference type="GO" id="GO:0004519">
    <property type="term" value="F:endonuclease activity"/>
    <property type="evidence" value="ECO:0007669"/>
    <property type="project" value="UniProtKB-UniRule"/>
</dbReference>
<dbReference type="InterPro" id="IPR027417">
    <property type="entry name" value="P-loop_NTPase"/>
</dbReference>
<dbReference type="InterPro" id="IPR036063">
    <property type="entry name" value="Smr_dom_sf"/>
</dbReference>
<dbReference type="InterPro" id="IPR046893">
    <property type="entry name" value="MSSS"/>
</dbReference>
<dbReference type="GO" id="GO:0072344">
    <property type="term" value="P:rescue of stalled ribosome"/>
    <property type="evidence" value="ECO:0007669"/>
    <property type="project" value="UniProtKB-UniRule"/>
</dbReference>
<keyword evidence="3 7" id="KW-0378">Hydrolase</keyword>
<dbReference type="SMART" id="SM00463">
    <property type="entry name" value="SMR"/>
    <property type="match status" value="1"/>
</dbReference>
<dbReference type="GO" id="GO:0140664">
    <property type="term" value="F:ATP-dependent DNA damage sensor activity"/>
    <property type="evidence" value="ECO:0007669"/>
    <property type="project" value="InterPro"/>
</dbReference>
<dbReference type="SMART" id="SM00533">
    <property type="entry name" value="MUTSd"/>
    <property type="match status" value="1"/>
</dbReference>
<keyword evidence="6 7" id="KW-0238">DNA-binding</keyword>
<dbReference type="Pfam" id="PF20297">
    <property type="entry name" value="MSSS"/>
    <property type="match status" value="1"/>
</dbReference>
<dbReference type="InterPro" id="IPR007696">
    <property type="entry name" value="DNA_mismatch_repair_MutS_core"/>
</dbReference>
<feature type="domain" description="Smr" evidence="9">
    <location>
        <begin position="710"/>
        <end position="785"/>
    </location>
</feature>
<feature type="coiled-coil region" evidence="8">
    <location>
        <begin position="512"/>
        <end position="600"/>
    </location>
</feature>
<evidence type="ECO:0000259" key="9">
    <source>
        <dbReference type="PROSITE" id="PS50828"/>
    </source>
</evidence>
<evidence type="ECO:0000256" key="5">
    <source>
        <dbReference type="ARBA" id="ARBA00022884"/>
    </source>
</evidence>
<dbReference type="RefSeq" id="WP_066137003.1">
    <property type="nucleotide sequence ID" value="NZ_CBCSGM010000001.1"/>
</dbReference>
<dbReference type="AlphaFoldDB" id="A0A2X4VSF0"/>
<dbReference type="SUPFAM" id="SSF48334">
    <property type="entry name" value="DNA repair protein MutS, domain III"/>
    <property type="match status" value="1"/>
</dbReference>
<evidence type="ECO:0000256" key="4">
    <source>
        <dbReference type="ARBA" id="ARBA00022840"/>
    </source>
</evidence>
<keyword evidence="2 7" id="KW-0547">Nucleotide-binding</keyword>
<dbReference type="Pfam" id="PF00488">
    <property type="entry name" value="MutS_V"/>
    <property type="match status" value="1"/>
</dbReference>
<comment type="function">
    <text evidence="7">Endonuclease that is involved in the suppression of homologous recombination and thus may have a key role in the control of bacterial genetic diversity.</text>
</comment>
<dbReference type="Gene3D" id="3.30.1370.110">
    <property type="match status" value="1"/>
</dbReference>
<accession>A0A2X4VSF0</accession>
<dbReference type="FunFam" id="3.40.50.300:FF:000830">
    <property type="entry name" value="Endonuclease MutS2"/>
    <property type="match status" value="1"/>
</dbReference>
<dbReference type="GO" id="GO:0006298">
    <property type="term" value="P:mismatch repair"/>
    <property type="evidence" value="ECO:0007669"/>
    <property type="project" value="InterPro"/>
</dbReference>
<keyword evidence="4 7" id="KW-0067">ATP-binding</keyword>
<dbReference type="EC" id="3.6.4.-" evidence="7"/>
<evidence type="ECO:0000256" key="2">
    <source>
        <dbReference type="ARBA" id="ARBA00022741"/>
    </source>
</evidence>
<dbReference type="InterPro" id="IPR036187">
    <property type="entry name" value="DNA_mismatch_repair_MutS_sf"/>
</dbReference>
<dbReference type="GO" id="GO:0043023">
    <property type="term" value="F:ribosomal large subunit binding"/>
    <property type="evidence" value="ECO:0007669"/>
    <property type="project" value="UniProtKB-UniRule"/>
</dbReference>
<dbReference type="Gene3D" id="1.10.1420.10">
    <property type="match status" value="2"/>
</dbReference>
<sequence>MNDKILKTLEFDKIIAEMEAYASSSLGVNKVKALKPSANFEEVVKRQEETDEAANVLRLKGHAPLSGIFDIKPHIKRAQIGGVLNAVELVQTASTIHASRMMKNFIDDLLENEVDIPVLEKKATSMADLSPLERQIKHAVDENGDVLDSASDMLRNIRQSRRRNESRIREKLESLIRSRNAQKMLSDAIVTIRNDRYVIPVKQEYRSHYNGIVHDQSSSGQTLFIEPQAVVELNNELKELQMKEKQEIDRILAELSAEVALGSEELLIIVHIMAELDFIFAKARYGKVMKGSSPKINQDGVIRLNKARHPLLPIDEVVANDVILGTDFSTIVITGPNTGGKTIALKTVGLCTLMGQAGLHIPAMEDSEIAVFKEVFADIGDEQSIEQSLSTFSSHMVNIVDILQKVDHESLVLFDELGSGTDPQEGAALAISILDDVYQRGARMIATTHYPELKAYGYNRPGVTNASVEFDIETLRPTYKLLIGVPGRSNAFEISRRLGLSDSVITHAKSMIDSESNEVEQMIASLEESRRKAERDYEEAQENLENTEKLQKDLQQQLIEFNERKEELYEKAKEKAAKLIEKAKTEAEEVMKELRQLRFDNGAQVKEHKLIEARRRLDTALPKQEKGIAKAVNNKQKRMYKPGDEVKVTTFGQKGHLVENIGGQDWQVQIGIMKMKVNEKDLEFIKSEQKKETKPLATIKGRDYHVSLELDLRGERYEAALAKVEKYIDDALLANYPRVSIIHGKGTGALRTGVTEYLKQHRSVKRIRLGETGEGGSGVTIVEFK</sequence>
<dbReference type="SUPFAM" id="SSF160443">
    <property type="entry name" value="SMR domain-like"/>
    <property type="match status" value="1"/>
</dbReference>
<keyword evidence="7" id="KW-0255">Endonuclease</keyword>
<evidence type="ECO:0000256" key="3">
    <source>
        <dbReference type="ARBA" id="ARBA00022801"/>
    </source>
</evidence>
<dbReference type="GO" id="GO:0045910">
    <property type="term" value="P:negative regulation of DNA recombination"/>
    <property type="evidence" value="ECO:0007669"/>
    <property type="project" value="InterPro"/>
</dbReference>
<dbReference type="CDD" id="cd03280">
    <property type="entry name" value="ABC_MutS2"/>
    <property type="match status" value="1"/>
</dbReference>
<name>A0A2X4VSF0_LEDLE</name>
<keyword evidence="5 7" id="KW-0694">RNA-binding</keyword>
<dbReference type="KEGG" id="blen:NCTC4824_01437"/>
<proteinExistence type="inferred from homology"/>
<dbReference type="InterPro" id="IPR005747">
    <property type="entry name" value="MutS2"/>
</dbReference>
<dbReference type="GO" id="GO:0005524">
    <property type="term" value="F:ATP binding"/>
    <property type="evidence" value="ECO:0007669"/>
    <property type="project" value="UniProtKB-UniRule"/>
</dbReference>
<dbReference type="Proteomes" id="UP000249134">
    <property type="component" value="Chromosome 1"/>
</dbReference>
<gene>
    <name evidence="7 10" type="primary">mutS2</name>
    <name evidence="7" type="synonym">rqcU</name>
    <name evidence="10" type="ORF">NCTC4824_01437</name>
</gene>
<dbReference type="PIRSF" id="PIRSF005814">
    <property type="entry name" value="MutS_YshD"/>
    <property type="match status" value="1"/>
</dbReference>
<reference evidence="10 11" key="1">
    <citation type="submission" date="2018-06" db="EMBL/GenBank/DDBJ databases">
        <authorList>
            <consortium name="Pathogen Informatics"/>
            <person name="Doyle S."/>
        </authorList>
    </citation>
    <scope>NUCLEOTIDE SEQUENCE [LARGE SCALE GENOMIC DNA]</scope>
    <source>
        <strain evidence="10 11">NCTC4824</strain>
    </source>
</reference>
<dbReference type="NCBIfam" id="TIGR01069">
    <property type="entry name" value="mutS2"/>
    <property type="match status" value="1"/>
</dbReference>
<dbReference type="InterPro" id="IPR000432">
    <property type="entry name" value="DNA_mismatch_repair_MutS_C"/>
</dbReference>
<dbReference type="PROSITE" id="PS50828">
    <property type="entry name" value="SMR"/>
    <property type="match status" value="1"/>
</dbReference>
<dbReference type="PROSITE" id="PS00486">
    <property type="entry name" value="DNA_MISMATCH_REPAIR_2"/>
    <property type="match status" value="1"/>
</dbReference>
<evidence type="ECO:0000313" key="11">
    <source>
        <dbReference type="Proteomes" id="UP000249134"/>
    </source>
</evidence>
<dbReference type="STRING" id="1348624.GCA_001591545_00526"/>
<dbReference type="GO" id="GO:0019843">
    <property type="term" value="F:rRNA binding"/>
    <property type="evidence" value="ECO:0007669"/>
    <property type="project" value="UniProtKB-UniRule"/>
</dbReference>
<feature type="binding site" evidence="7">
    <location>
        <begin position="335"/>
        <end position="342"/>
    </location>
    <ligand>
        <name>ATP</name>
        <dbReference type="ChEBI" id="CHEBI:30616"/>
    </ligand>
</feature>
<keyword evidence="1 7" id="KW-0699">rRNA-binding</keyword>
<evidence type="ECO:0000256" key="7">
    <source>
        <dbReference type="HAMAP-Rule" id="MF_00092"/>
    </source>
</evidence>
<dbReference type="InterPro" id="IPR002625">
    <property type="entry name" value="Smr_dom"/>
</dbReference>
<dbReference type="InterPro" id="IPR045076">
    <property type="entry name" value="MutS"/>
</dbReference>
<protein>
    <recommendedName>
        <fullName evidence="7">Endonuclease MutS2</fullName>
        <ecNumber evidence="7">3.1.-.-</ecNumber>
    </recommendedName>
    <alternativeName>
        <fullName evidence="7">Ribosome-associated protein quality control-upstream factor</fullName>
        <shortName evidence="7">RQC-upstream factor</shortName>
        <shortName evidence="7">RqcU</shortName>
        <ecNumber evidence="7">3.6.4.-</ecNumber>
    </alternativeName>
</protein>
<comment type="function">
    <text evidence="7">Acts as a ribosome collision sensor, splitting the ribosome into its 2 subunits. Detects stalled/collided 70S ribosomes which it binds and splits by an ATP-hydrolysis driven conformational change. Acts upstream of the ribosome quality control system (RQC), a ribosome-associated complex that mediates the extraction of incompletely synthesized nascent chains from stalled ribosomes and their subsequent degradation. Probably generates substrates for RQC.</text>
</comment>
<dbReference type="CDD" id="cd06503">
    <property type="entry name" value="ATP-synt_Fo_b"/>
    <property type="match status" value="1"/>
</dbReference>
<comment type="subunit">
    <text evidence="7">Homodimer. Binds to stalled ribosomes, contacting rRNA.</text>
</comment>
<evidence type="ECO:0000313" key="10">
    <source>
        <dbReference type="EMBL" id="SQI55026.1"/>
    </source>
</evidence>
<dbReference type="SUPFAM" id="SSF52540">
    <property type="entry name" value="P-loop containing nucleoside triphosphate hydrolases"/>
    <property type="match status" value="1"/>
</dbReference>
<comment type="similarity">
    <text evidence="7">Belongs to the DNA mismatch repair MutS family. MutS2 subfamily.</text>
</comment>
<dbReference type="EC" id="3.1.-.-" evidence="7"/>
<dbReference type="Pfam" id="PF01713">
    <property type="entry name" value="Smr"/>
    <property type="match status" value="1"/>
</dbReference>